<sequence length="153" mass="16855">MLSGIASWLQNKRLPRILTKALNGVPTATLHNTWSLLIVNQRNPLHVTTWANPLQSSIHQLSVERVACVSRGMFWIASPSSACCLPSVLVIMGVRATRMGLLLMNNAILALVSKVTGTVPRRNVLEYVQRGETLTSRHLTPGTLTSRELANMF</sequence>
<dbReference type="AlphaFoldDB" id="A0A8D8LCS5"/>
<protein>
    <submittedName>
        <fullName evidence="1">Uncharacterized protein</fullName>
    </submittedName>
</protein>
<proteinExistence type="predicted"/>
<dbReference type="EMBL" id="HBUF01001941">
    <property type="protein sequence ID" value="CAG6606073.1"/>
    <property type="molecule type" value="Transcribed_RNA"/>
</dbReference>
<name>A0A8D8LCS5_9HEMI</name>
<accession>A0A8D8LCS5</accession>
<evidence type="ECO:0000313" key="1">
    <source>
        <dbReference type="EMBL" id="CAG6606073.1"/>
    </source>
</evidence>
<organism evidence="1">
    <name type="scientific">Cacopsylla melanoneura</name>
    <dbReference type="NCBI Taxonomy" id="428564"/>
    <lineage>
        <taxon>Eukaryota</taxon>
        <taxon>Metazoa</taxon>
        <taxon>Ecdysozoa</taxon>
        <taxon>Arthropoda</taxon>
        <taxon>Hexapoda</taxon>
        <taxon>Insecta</taxon>
        <taxon>Pterygota</taxon>
        <taxon>Neoptera</taxon>
        <taxon>Paraneoptera</taxon>
        <taxon>Hemiptera</taxon>
        <taxon>Sternorrhyncha</taxon>
        <taxon>Psylloidea</taxon>
        <taxon>Psyllidae</taxon>
        <taxon>Psyllinae</taxon>
        <taxon>Cacopsylla</taxon>
    </lineage>
</organism>
<reference evidence="1" key="1">
    <citation type="submission" date="2021-05" db="EMBL/GenBank/DDBJ databases">
        <authorList>
            <person name="Alioto T."/>
            <person name="Alioto T."/>
            <person name="Gomez Garrido J."/>
        </authorList>
    </citation>
    <scope>NUCLEOTIDE SEQUENCE</scope>
</reference>